<name>A0ABU8I5X7_9SPHI</name>
<dbReference type="PROSITE" id="PS50949">
    <property type="entry name" value="HTH_GNTR"/>
    <property type="match status" value="1"/>
</dbReference>
<dbReference type="PANTHER" id="PTHR46577">
    <property type="entry name" value="HTH-TYPE TRANSCRIPTIONAL REGULATORY PROTEIN GABR"/>
    <property type="match status" value="1"/>
</dbReference>
<keyword evidence="5" id="KW-0804">Transcription</keyword>
<dbReference type="Gene3D" id="1.10.10.10">
    <property type="entry name" value="Winged helix-like DNA-binding domain superfamily/Winged helix DNA-binding domain"/>
    <property type="match status" value="1"/>
</dbReference>
<dbReference type="PANTHER" id="PTHR46577:SF1">
    <property type="entry name" value="HTH-TYPE TRANSCRIPTIONAL REGULATORY PROTEIN GABR"/>
    <property type="match status" value="1"/>
</dbReference>
<dbReference type="InterPro" id="IPR000524">
    <property type="entry name" value="Tscrpt_reg_HTH_GntR"/>
</dbReference>
<evidence type="ECO:0000256" key="4">
    <source>
        <dbReference type="ARBA" id="ARBA00023125"/>
    </source>
</evidence>
<comment type="similarity">
    <text evidence="1">In the C-terminal section; belongs to the class-I pyridoxal-phosphate-dependent aminotransferase family.</text>
</comment>
<dbReference type="Proteomes" id="UP001363035">
    <property type="component" value="Unassembled WGS sequence"/>
</dbReference>
<evidence type="ECO:0000256" key="1">
    <source>
        <dbReference type="ARBA" id="ARBA00005384"/>
    </source>
</evidence>
<dbReference type="EMBL" id="JAYLLN010000016">
    <property type="protein sequence ID" value="MEI5984844.1"/>
    <property type="molecule type" value="Genomic_DNA"/>
</dbReference>
<protein>
    <submittedName>
        <fullName evidence="7">PLP-dependent aminotransferase family protein</fullName>
    </submittedName>
</protein>
<keyword evidence="8" id="KW-1185">Reference proteome</keyword>
<accession>A0ABU8I5X7</accession>
<keyword evidence="3" id="KW-0805">Transcription regulation</keyword>
<organism evidence="7 8">
    <name type="scientific">Sphingobacterium tenebrionis</name>
    <dbReference type="NCBI Taxonomy" id="3111775"/>
    <lineage>
        <taxon>Bacteria</taxon>
        <taxon>Pseudomonadati</taxon>
        <taxon>Bacteroidota</taxon>
        <taxon>Sphingobacteriia</taxon>
        <taxon>Sphingobacteriales</taxon>
        <taxon>Sphingobacteriaceae</taxon>
        <taxon>Sphingobacterium</taxon>
    </lineage>
</organism>
<gene>
    <name evidence="7" type="ORF">VJ786_08015</name>
</gene>
<dbReference type="RefSeq" id="WP_336557573.1">
    <property type="nucleotide sequence ID" value="NZ_JAYLLN010000016.1"/>
</dbReference>
<dbReference type="CDD" id="cd07377">
    <property type="entry name" value="WHTH_GntR"/>
    <property type="match status" value="1"/>
</dbReference>
<evidence type="ECO:0000313" key="8">
    <source>
        <dbReference type="Proteomes" id="UP001363035"/>
    </source>
</evidence>
<dbReference type="InterPro" id="IPR036388">
    <property type="entry name" value="WH-like_DNA-bd_sf"/>
</dbReference>
<feature type="domain" description="HTH gntR-type" evidence="6">
    <location>
        <begin position="17"/>
        <end position="85"/>
    </location>
</feature>
<evidence type="ECO:0000256" key="5">
    <source>
        <dbReference type="ARBA" id="ARBA00023163"/>
    </source>
</evidence>
<evidence type="ECO:0000259" key="6">
    <source>
        <dbReference type="PROSITE" id="PS50949"/>
    </source>
</evidence>
<proteinExistence type="inferred from homology"/>
<dbReference type="InterPro" id="IPR004839">
    <property type="entry name" value="Aminotransferase_I/II_large"/>
</dbReference>
<comment type="caution">
    <text evidence="7">The sequence shown here is derived from an EMBL/GenBank/DDBJ whole genome shotgun (WGS) entry which is preliminary data.</text>
</comment>
<evidence type="ECO:0000313" key="7">
    <source>
        <dbReference type="EMBL" id="MEI5984844.1"/>
    </source>
</evidence>
<dbReference type="InterPro" id="IPR036390">
    <property type="entry name" value="WH_DNA-bd_sf"/>
</dbReference>
<keyword evidence="7" id="KW-0808">Transferase</keyword>
<keyword evidence="4" id="KW-0238">DNA-binding</keyword>
<dbReference type="SUPFAM" id="SSF46785">
    <property type="entry name" value="Winged helix' DNA-binding domain"/>
    <property type="match status" value="1"/>
</dbReference>
<dbReference type="InterPro" id="IPR051446">
    <property type="entry name" value="HTH_trans_reg/aminotransferase"/>
</dbReference>
<keyword evidence="7" id="KW-0032">Aminotransferase</keyword>
<reference evidence="7 8" key="1">
    <citation type="submission" date="2024-01" db="EMBL/GenBank/DDBJ databases">
        <title>Sphingobacterium tenebrionis sp. nov., a novel endophyte isolated from tenebrio molitor intestines.</title>
        <authorList>
            <person name="Zhang C."/>
        </authorList>
    </citation>
    <scope>NUCLEOTIDE SEQUENCE [LARGE SCALE GENOMIC DNA]</scope>
    <source>
        <strain evidence="7 8">PU5-4</strain>
    </source>
</reference>
<evidence type="ECO:0000256" key="3">
    <source>
        <dbReference type="ARBA" id="ARBA00023015"/>
    </source>
</evidence>
<dbReference type="InterPro" id="IPR015424">
    <property type="entry name" value="PyrdxlP-dep_Trfase"/>
</dbReference>
<dbReference type="CDD" id="cd00609">
    <property type="entry name" value="AAT_like"/>
    <property type="match status" value="1"/>
</dbReference>
<evidence type="ECO:0000256" key="2">
    <source>
        <dbReference type="ARBA" id="ARBA00022898"/>
    </source>
</evidence>
<dbReference type="InterPro" id="IPR015421">
    <property type="entry name" value="PyrdxlP-dep_Trfase_major"/>
</dbReference>
<dbReference type="Pfam" id="PF00392">
    <property type="entry name" value="GntR"/>
    <property type="match status" value="1"/>
</dbReference>
<dbReference type="Gene3D" id="3.40.640.10">
    <property type="entry name" value="Type I PLP-dependent aspartate aminotransferase-like (Major domain)"/>
    <property type="match status" value="1"/>
</dbReference>
<dbReference type="SUPFAM" id="SSF53383">
    <property type="entry name" value="PLP-dependent transferases"/>
    <property type="match status" value="1"/>
</dbReference>
<sequence length="491" mass="56499">MEYNYASFIKIDRFSDVPVYLQVTNQMVLAINRGILKSGQKLLGSRQLAEQLHMHRNTATASYEELHSQGWVDILPNKGTFVASLLPKTNNSPKPENKYPIRTGYTFKKSFLFDNPFEYINCRYVWNDGSPDIRLTQLEDLSRVYSANLKRRSNRKKMGYYNQEGSEYFKEQLASYLANSRGLKISPSNLLITRSMEMSLYILSEVILSPGDLVLVGELSYFSANMIFQKSGSQLMTVPIDDEGMDIDAVRHICQNHKVRMVHISPHVHYPTTVSLSPKRRMELLRLAKEYGFIIVEDDQEYDFQYDKPALVPLASHDDGGMVIYVSSFGKSLAPGFRTGFILCPENLIQELKKHLGMIDRQGDVLMEQALGELIEDGSINRHLKKSLKIYRSRRNEMAVRLMEELGDEIDFQIPNAGLAFWLTWKKPLNLYKLSQLALKHDLYIPKTILYQNNKLTGMRLGFGHLDQQEMEQTISILKNMLLMLDKIDPK</sequence>
<dbReference type="Pfam" id="PF00155">
    <property type="entry name" value="Aminotran_1_2"/>
    <property type="match status" value="1"/>
</dbReference>
<dbReference type="GO" id="GO:0008483">
    <property type="term" value="F:transaminase activity"/>
    <property type="evidence" value="ECO:0007669"/>
    <property type="project" value="UniProtKB-KW"/>
</dbReference>
<dbReference type="SMART" id="SM00345">
    <property type="entry name" value="HTH_GNTR"/>
    <property type="match status" value="1"/>
</dbReference>
<keyword evidence="2" id="KW-0663">Pyridoxal phosphate</keyword>